<dbReference type="GeneID" id="20326163"/>
<feature type="domain" description="CWH43-like N-terminal" evidence="7">
    <location>
        <begin position="6"/>
        <end position="227"/>
    </location>
</feature>
<comment type="similarity">
    <text evidence="2">Belongs to the DRAM/TMEM150 family.</text>
</comment>
<evidence type="ECO:0000313" key="8">
    <source>
        <dbReference type="EMBL" id="KER19121.1"/>
    </source>
</evidence>
<dbReference type="PANTHER" id="PTHR21324:SF2">
    <property type="entry name" value="EG:22E5.9 PROTEIN"/>
    <property type="match status" value="1"/>
</dbReference>
<evidence type="ECO:0000256" key="5">
    <source>
        <dbReference type="ARBA" id="ARBA00023136"/>
    </source>
</evidence>
<dbReference type="InterPro" id="IPR019402">
    <property type="entry name" value="CWH43_N"/>
</dbReference>
<feature type="transmembrane region" description="Helical" evidence="6">
    <location>
        <begin position="94"/>
        <end position="113"/>
    </location>
</feature>
<keyword evidence="3 6" id="KW-0812">Transmembrane</keyword>
<dbReference type="AlphaFoldDB" id="A0A074YWI0"/>
<feature type="transmembrane region" description="Helical" evidence="6">
    <location>
        <begin position="7"/>
        <end position="27"/>
    </location>
</feature>
<keyword evidence="4 6" id="KW-1133">Transmembrane helix</keyword>
<dbReference type="CTD" id="20326163"/>
<feature type="transmembrane region" description="Helical" evidence="6">
    <location>
        <begin position="53"/>
        <end position="73"/>
    </location>
</feature>
<dbReference type="KEGG" id="ovi:T265_11995"/>
<dbReference type="EMBL" id="KL597323">
    <property type="protein sequence ID" value="KER19121.1"/>
    <property type="molecule type" value="Genomic_DNA"/>
</dbReference>
<evidence type="ECO:0000256" key="6">
    <source>
        <dbReference type="SAM" id="Phobius"/>
    </source>
</evidence>
<dbReference type="PANTHER" id="PTHR21324">
    <property type="entry name" value="FASTING-INDUCIBLE INTEGRAL MEMBRANE PROTEIN TM6P1-RELATED"/>
    <property type="match status" value="1"/>
</dbReference>
<dbReference type="RefSeq" id="XP_009177132.1">
    <property type="nucleotide sequence ID" value="XM_009178868.1"/>
</dbReference>
<evidence type="ECO:0000259" key="7">
    <source>
        <dbReference type="Pfam" id="PF10277"/>
    </source>
</evidence>
<organism evidence="8 9">
    <name type="scientific">Opisthorchis viverrini</name>
    <name type="common">Southeast Asian liver fluke</name>
    <dbReference type="NCBI Taxonomy" id="6198"/>
    <lineage>
        <taxon>Eukaryota</taxon>
        <taxon>Metazoa</taxon>
        <taxon>Spiralia</taxon>
        <taxon>Lophotrochozoa</taxon>
        <taxon>Platyhelminthes</taxon>
        <taxon>Trematoda</taxon>
        <taxon>Digenea</taxon>
        <taxon>Opisthorchiida</taxon>
        <taxon>Opisthorchiata</taxon>
        <taxon>Opisthorchiidae</taxon>
        <taxon>Opisthorchis</taxon>
    </lineage>
</organism>
<feature type="transmembrane region" description="Helical" evidence="6">
    <location>
        <begin position="197"/>
        <end position="219"/>
    </location>
</feature>
<evidence type="ECO:0000313" key="9">
    <source>
        <dbReference type="Proteomes" id="UP000054324"/>
    </source>
</evidence>
<dbReference type="Proteomes" id="UP000054324">
    <property type="component" value="Unassembled WGS sequence"/>
</dbReference>
<proteinExistence type="inferred from homology"/>
<evidence type="ECO:0000256" key="1">
    <source>
        <dbReference type="ARBA" id="ARBA00004127"/>
    </source>
</evidence>
<gene>
    <name evidence="8" type="ORF">T265_11995</name>
</gene>
<keyword evidence="5 6" id="KW-0472">Membrane</keyword>
<evidence type="ECO:0000256" key="2">
    <source>
        <dbReference type="ARBA" id="ARBA00006565"/>
    </source>
</evidence>
<protein>
    <recommendedName>
        <fullName evidence="7">CWH43-like N-terminal domain-containing protein</fullName>
    </recommendedName>
</protein>
<name>A0A074YWI0_OPIVI</name>
<dbReference type="GO" id="GO:0012505">
    <property type="term" value="C:endomembrane system"/>
    <property type="evidence" value="ECO:0007669"/>
    <property type="project" value="UniProtKB-SubCell"/>
</dbReference>
<keyword evidence="9" id="KW-1185">Reference proteome</keyword>
<evidence type="ECO:0000256" key="3">
    <source>
        <dbReference type="ARBA" id="ARBA00022692"/>
    </source>
</evidence>
<evidence type="ECO:0000256" key="4">
    <source>
        <dbReference type="ARBA" id="ARBA00022989"/>
    </source>
</evidence>
<feature type="transmembrane region" description="Helical" evidence="6">
    <location>
        <begin position="153"/>
        <end position="177"/>
    </location>
</feature>
<dbReference type="Pfam" id="PF10277">
    <property type="entry name" value="Frag1"/>
    <property type="match status" value="1"/>
</dbReference>
<comment type="subcellular location">
    <subcellularLocation>
        <location evidence="1">Endomembrane system</location>
        <topology evidence="1">Multi-pass membrane protein</topology>
    </subcellularLocation>
</comment>
<reference evidence="8 9" key="1">
    <citation type="submission" date="2013-11" db="EMBL/GenBank/DDBJ databases">
        <title>Opisthorchis viverrini - life in the bile duct.</title>
        <authorList>
            <person name="Young N.D."/>
            <person name="Nagarajan N."/>
            <person name="Lin S.J."/>
            <person name="Korhonen P.K."/>
            <person name="Jex A.R."/>
            <person name="Hall R.S."/>
            <person name="Safavi-Hemami H."/>
            <person name="Kaewkong W."/>
            <person name="Bertrand D."/>
            <person name="Gao S."/>
            <person name="Seet Q."/>
            <person name="Wongkham S."/>
            <person name="Teh B.T."/>
            <person name="Wongkham C."/>
            <person name="Intapan P.M."/>
            <person name="Maleewong W."/>
            <person name="Yang X."/>
            <person name="Hu M."/>
            <person name="Wang Z."/>
            <person name="Hofmann A."/>
            <person name="Sternberg P.W."/>
            <person name="Tan P."/>
            <person name="Wang J."/>
            <person name="Gasser R.B."/>
        </authorList>
    </citation>
    <scope>NUCLEOTIDE SEQUENCE [LARGE SCALE GENOMIC DNA]</scope>
</reference>
<sequence length="251" mass="28209">MHSFPLHYLPIVFCSTVIITFIVSYAMSTALGDVSALFPYISDTGALAPESCVFGQFLNLCAFLGCLSIYCWYGHQMDRLENLGNPRSHILHAYVSLGFGLAGAVGLSIVGNFQETSLLVVHLIGALMTFGFGTLYIILCSHASRKHLHSPQWLWVLRTILAFICLVSLVAMFLFASLCGGIKKLPPAKWDPNDERYVYHALSTTFEWVMAFAFLCHFLTMTYELRDYQLDPVKVRYRYVLPASEEQPLIT</sequence>
<accession>A0A074YWI0</accession>
<feature type="transmembrane region" description="Helical" evidence="6">
    <location>
        <begin position="119"/>
        <end position="141"/>
    </location>
</feature>
<dbReference type="OrthoDB" id="191706at2759"/>
<dbReference type="InterPro" id="IPR050911">
    <property type="entry name" value="DRAM/TMEM150_Autophagy_Mod"/>
</dbReference>